<dbReference type="Proteomes" id="UP000019488">
    <property type="component" value="Unassembled WGS sequence"/>
</dbReference>
<organism evidence="12 14">
    <name type="scientific">Lentilactobacillus farraginis DSM 18382 = JCM 14108</name>
    <dbReference type="NCBI Taxonomy" id="1423743"/>
    <lineage>
        <taxon>Bacteria</taxon>
        <taxon>Bacillati</taxon>
        <taxon>Bacillota</taxon>
        <taxon>Bacilli</taxon>
        <taxon>Lactobacillales</taxon>
        <taxon>Lactobacillaceae</taxon>
        <taxon>Lentilactobacillus</taxon>
    </lineage>
</organism>
<keyword evidence="7" id="KW-0029">Amino-acid transport</keyword>
<evidence type="ECO:0000256" key="4">
    <source>
        <dbReference type="ARBA" id="ARBA00022741"/>
    </source>
</evidence>
<dbReference type="PATRIC" id="fig|1423743.5.peg.1194"/>
<dbReference type="PROSITE" id="PS00211">
    <property type="entry name" value="ABC_TRANSPORTER_1"/>
    <property type="match status" value="1"/>
</dbReference>
<evidence type="ECO:0000256" key="7">
    <source>
        <dbReference type="ARBA" id="ARBA00022970"/>
    </source>
</evidence>
<dbReference type="RefSeq" id="WP_035181390.1">
    <property type="nucleotide sequence ID" value="NZ_AZFY01000130.1"/>
</dbReference>
<evidence type="ECO:0000259" key="11">
    <source>
        <dbReference type="PROSITE" id="PS50893"/>
    </source>
</evidence>
<feature type="domain" description="ABC transporter" evidence="11">
    <location>
        <begin position="10"/>
        <end position="251"/>
    </location>
</feature>
<proteinExistence type="inferred from homology"/>
<evidence type="ECO:0000256" key="2">
    <source>
        <dbReference type="ARBA" id="ARBA00022448"/>
    </source>
</evidence>
<gene>
    <name evidence="13" type="ORF">FD41_GL001157</name>
    <name evidence="12" type="ORF">JCM14108_3147</name>
</gene>
<dbReference type="FunFam" id="3.40.50.300:FF:000056">
    <property type="entry name" value="Cell division ATP-binding protein FtsE"/>
    <property type="match status" value="1"/>
</dbReference>
<dbReference type="Gene3D" id="3.30.70.260">
    <property type="match status" value="1"/>
</dbReference>
<comment type="similarity">
    <text evidence="1">Belongs to the ABC transporter superfamily.</text>
</comment>
<dbReference type="EMBL" id="BAKI01000066">
    <property type="protein sequence ID" value="GAF38046.1"/>
    <property type="molecule type" value="Genomic_DNA"/>
</dbReference>
<evidence type="ECO:0000256" key="1">
    <source>
        <dbReference type="ARBA" id="ARBA00005417"/>
    </source>
</evidence>
<dbReference type="InterPro" id="IPR018449">
    <property type="entry name" value="NIL_domain"/>
</dbReference>
<dbReference type="Pfam" id="PF00005">
    <property type="entry name" value="ABC_tran"/>
    <property type="match status" value="1"/>
</dbReference>
<dbReference type="InterPro" id="IPR050086">
    <property type="entry name" value="MetN_ABC_transporter-like"/>
</dbReference>
<evidence type="ECO:0000313" key="13">
    <source>
        <dbReference type="EMBL" id="KRM03290.1"/>
    </source>
</evidence>
<dbReference type="GO" id="GO:0006865">
    <property type="term" value="P:amino acid transport"/>
    <property type="evidence" value="ECO:0007669"/>
    <property type="project" value="UniProtKB-KW"/>
</dbReference>
<comment type="function">
    <text evidence="10">Part of the ABC transporter FtsEX involved in cellular division. Has ATPase activity. Essential for cell division and viability.</text>
</comment>
<dbReference type="InterPro" id="IPR041701">
    <property type="entry name" value="MetN_ABC"/>
</dbReference>
<evidence type="ECO:0000256" key="3">
    <source>
        <dbReference type="ARBA" id="ARBA00022475"/>
    </source>
</evidence>
<evidence type="ECO:0000256" key="6">
    <source>
        <dbReference type="ARBA" id="ARBA00022967"/>
    </source>
</evidence>
<reference evidence="13 15" key="2">
    <citation type="journal article" date="2015" name="Genome Announc.">
        <title>Expanding the biotechnology potential of lactobacilli through comparative genomics of 213 strains and associated genera.</title>
        <authorList>
            <person name="Sun Z."/>
            <person name="Harris H.M."/>
            <person name="McCann A."/>
            <person name="Guo C."/>
            <person name="Argimon S."/>
            <person name="Zhang W."/>
            <person name="Yang X."/>
            <person name="Jeffery I.B."/>
            <person name="Cooney J.C."/>
            <person name="Kagawa T.F."/>
            <person name="Liu W."/>
            <person name="Song Y."/>
            <person name="Salvetti E."/>
            <person name="Wrobel A."/>
            <person name="Rasinkangas P."/>
            <person name="Parkhill J."/>
            <person name="Rea M.C."/>
            <person name="O'Sullivan O."/>
            <person name="Ritari J."/>
            <person name="Douillard F.P."/>
            <person name="Paul Ross R."/>
            <person name="Yang R."/>
            <person name="Briner A.E."/>
            <person name="Felis G.E."/>
            <person name="de Vos W.M."/>
            <person name="Barrangou R."/>
            <person name="Klaenhammer T.R."/>
            <person name="Caufield P.W."/>
            <person name="Cui Y."/>
            <person name="Zhang H."/>
            <person name="O'Toole P.W."/>
        </authorList>
    </citation>
    <scope>NUCLEOTIDE SEQUENCE [LARGE SCALE GENOMIC DNA]</scope>
    <source>
        <strain evidence="13 15">DSM 18382</strain>
    </source>
</reference>
<evidence type="ECO:0000256" key="10">
    <source>
        <dbReference type="ARBA" id="ARBA00055994"/>
    </source>
</evidence>
<evidence type="ECO:0000256" key="9">
    <source>
        <dbReference type="ARBA" id="ARBA00049360"/>
    </source>
</evidence>
<dbReference type="GO" id="GO:0016887">
    <property type="term" value="F:ATP hydrolysis activity"/>
    <property type="evidence" value="ECO:0007669"/>
    <property type="project" value="InterPro"/>
</dbReference>
<sequence>MVKKDNLELIKFKNVTKTFAAVGNAKEVHAVKNVSLSVQKGEIFGVIGYSGAGKSTLIRMINGLERPTSGEIIVSGEDVAKLSKKRLQQLRHKIGMIFQNYNLLKTATVYQNIFLPLKLEKLPVNDIRERVEKYLKIVGLWERRNSYPTQLSGGQRQRVAVARALAHEPEILLSDEATSALDPETTKSILRLLQKINTELGITIFLITHELDVVQEICDKVALIDKGNLIEQGKTIDLFTHPQKTITQKFLGTSDSLGVPIDYLKAEQKTKKLLLLQFVGNEASQPIIADFSQHFGIKPNILAGSINYLKGNPYGKLLLSIKSVDDVYSQELKYIRDQGVIVKEVTDL</sequence>
<dbReference type="PANTHER" id="PTHR43166">
    <property type="entry name" value="AMINO ACID IMPORT ATP-BINDING PROTEIN"/>
    <property type="match status" value="1"/>
</dbReference>
<evidence type="ECO:0000256" key="5">
    <source>
        <dbReference type="ARBA" id="ARBA00022840"/>
    </source>
</evidence>
<keyword evidence="5 12" id="KW-0067">ATP-binding</keyword>
<dbReference type="AlphaFoldDB" id="X0PMI1"/>
<dbReference type="EMBL" id="AZFY01000130">
    <property type="protein sequence ID" value="KRM03290.1"/>
    <property type="molecule type" value="Genomic_DNA"/>
</dbReference>
<evidence type="ECO:0000313" key="15">
    <source>
        <dbReference type="Proteomes" id="UP000051966"/>
    </source>
</evidence>
<dbReference type="SMART" id="SM00930">
    <property type="entry name" value="NIL"/>
    <property type="match status" value="1"/>
</dbReference>
<accession>X0PMI1</accession>
<keyword evidence="8" id="KW-0472">Membrane</keyword>
<dbReference type="InterPro" id="IPR045865">
    <property type="entry name" value="ACT-like_dom_sf"/>
</dbReference>
<comment type="caution">
    <text evidence="12">The sequence shown here is derived from an EMBL/GenBank/DDBJ whole genome shotgun (WGS) entry which is preliminary data.</text>
</comment>
<dbReference type="SUPFAM" id="SSF55021">
    <property type="entry name" value="ACT-like"/>
    <property type="match status" value="1"/>
</dbReference>
<name>X0PMI1_9LACO</name>
<dbReference type="STRING" id="1423743.FD41_GL001157"/>
<dbReference type="PANTHER" id="PTHR43166:SF30">
    <property type="entry name" value="METHIONINE IMPORT ATP-BINDING PROTEIN METN"/>
    <property type="match status" value="1"/>
</dbReference>
<dbReference type="GO" id="GO:0005886">
    <property type="term" value="C:plasma membrane"/>
    <property type="evidence" value="ECO:0007669"/>
    <property type="project" value="UniProtKB-ARBA"/>
</dbReference>
<dbReference type="Proteomes" id="UP000051966">
    <property type="component" value="Unassembled WGS sequence"/>
</dbReference>
<evidence type="ECO:0000256" key="8">
    <source>
        <dbReference type="ARBA" id="ARBA00023136"/>
    </source>
</evidence>
<dbReference type="Pfam" id="PF09383">
    <property type="entry name" value="NIL"/>
    <property type="match status" value="1"/>
</dbReference>
<dbReference type="OrthoDB" id="9802264at2"/>
<keyword evidence="3" id="KW-1003">Cell membrane</keyword>
<reference evidence="12" key="1">
    <citation type="journal article" date="2014" name="Genome Announc.">
        <title>Draft Genome Sequences of Two Lactobacillus Strains, L. farraginis JCM 14108T and L. composti JCM 14202T, Isolated from Compost of Distilled Shochu Residue.</title>
        <authorList>
            <person name="Yuki M."/>
            <person name="Oshima K."/>
            <person name="Suda W."/>
            <person name="Kitahara M."/>
            <person name="Kitamura K."/>
            <person name="Iida T."/>
            <person name="Hattori M."/>
            <person name="Ohkuma M."/>
        </authorList>
    </citation>
    <scope>NUCLEOTIDE SEQUENCE [LARGE SCALE GENOMIC DNA]</scope>
    <source>
        <strain evidence="12">JCM 14108</strain>
    </source>
</reference>
<dbReference type="InterPro" id="IPR003593">
    <property type="entry name" value="AAA+_ATPase"/>
</dbReference>
<keyword evidence="4" id="KW-0547">Nucleotide-binding</keyword>
<keyword evidence="2" id="KW-0813">Transport</keyword>
<dbReference type="InterPro" id="IPR003439">
    <property type="entry name" value="ABC_transporter-like_ATP-bd"/>
</dbReference>
<keyword evidence="15" id="KW-1185">Reference proteome</keyword>
<dbReference type="CDD" id="cd03258">
    <property type="entry name" value="ABC_MetN_methionine_transporter"/>
    <property type="match status" value="1"/>
</dbReference>
<dbReference type="SUPFAM" id="SSF52540">
    <property type="entry name" value="P-loop containing nucleoside triphosphate hydrolases"/>
    <property type="match status" value="1"/>
</dbReference>
<comment type="catalytic activity">
    <reaction evidence="9">
        <text>ATP + H2O = ADP + phosphate + H(+)</text>
        <dbReference type="Rhea" id="RHEA:13065"/>
        <dbReference type="ChEBI" id="CHEBI:15377"/>
        <dbReference type="ChEBI" id="CHEBI:15378"/>
        <dbReference type="ChEBI" id="CHEBI:30616"/>
        <dbReference type="ChEBI" id="CHEBI:43474"/>
        <dbReference type="ChEBI" id="CHEBI:456216"/>
    </reaction>
</comment>
<dbReference type="PROSITE" id="PS50893">
    <property type="entry name" value="ABC_TRANSPORTER_2"/>
    <property type="match status" value="1"/>
</dbReference>
<dbReference type="eggNOG" id="COG1135">
    <property type="taxonomic scope" value="Bacteria"/>
</dbReference>
<evidence type="ECO:0000313" key="14">
    <source>
        <dbReference type="Proteomes" id="UP000019488"/>
    </source>
</evidence>
<evidence type="ECO:0000313" key="12">
    <source>
        <dbReference type="EMBL" id="GAF38046.1"/>
    </source>
</evidence>
<dbReference type="InterPro" id="IPR017871">
    <property type="entry name" value="ABC_transporter-like_CS"/>
</dbReference>
<dbReference type="Gene3D" id="3.40.50.300">
    <property type="entry name" value="P-loop containing nucleotide triphosphate hydrolases"/>
    <property type="match status" value="1"/>
</dbReference>
<dbReference type="SMART" id="SM00382">
    <property type="entry name" value="AAA"/>
    <property type="match status" value="1"/>
</dbReference>
<dbReference type="InterPro" id="IPR027417">
    <property type="entry name" value="P-loop_NTPase"/>
</dbReference>
<keyword evidence="6" id="KW-1278">Translocase</keyword>
<protein>
    <submittedName>
        <fullName evidence="13">Methionine ABC superfamily ATP binding cassette transporter, ABC protein</fullName>
    </submittedName>
    <submittedName>
        <fullName evidence="12">Methionine ABC transporter ATP-binding protein</fullName>
    </submittedName>
</protein>
<dbReference type="GO" id="GO:0005524">
    <property type="term" value="F:ATP binding"/>
    <property type="evidence" value="ECO:0007669"/>
    <property type="project" value="UniProtKB-KW"/>
</dbReference>